<dbReference type="KEGG" id="xak:KIMC2_15070"/>
<dbReference type="AlphaFoldDB" id="A0AAU9D3P1"/>
<dbReference type="RefSeq" id="WP_317695566.1">
    <property type="nucleotide sequence ID" value="NZ_AP026801.1"/>
</dbReference>
<feature type="transmembrane region" description="Helical" evidence="1">
    <location>
        <begin position="98"/>
        <end position="118"/>
    </location>
</feature>
<evidence type="ECO:0008006" key="4">
    <source>
        <dbReference type="Google" id="ProtNLM"/>
    </source>
</evidence>
<keyword evidence="3" id="KW-1185">Reference proteome</keyword>
<organism evidence="2 3">
    <name type="scientific">Xylocopilactobacillus apis</name>
    <dbReference type="NCBI Taxonomy" id="2932183"/>
    <lineage>
        <taxon>Bacteria</taxon>
        <taxon>Bacillati</taxon>
        <taxon>Bacillota</taxon>
        <taxon>Bacilli</taxon>
        <taxon>Lactobacillales</taxon>
        <taxon>Lactobacillaceae</taxon>
        <taxon>Xylocopilactobacillus</taxon>
    </lineage>
</organism>
<keyword evidence="1" id="KW-0472">Membrane</keyword>
<keyword evidence="1" id="KW-1133">Transmembrane helix</keyword>
<keyword evidence="1" id="KW-0812">Transmembrane</keyword>
<proteinExistence type="predicted"/>
<accession>A0AAU9D3P1</accession>
<evidence type="ECO:0000256" key="1">
    <source>
        <dbReference type="SAM" id="Phobius"/>
    </source>
</evidence>
<gene>
    <name evidence="2" type="ORF">KIMC2_15070</name>
</gene>
<feature type="transmembrane region" description="Helical" evidence="1">
    <location>
        <begin position="46"/>
        <end position="64"/>
    </location>
</feature>
<name>A0AAU9D3P1_9LACO</name>
<evidence type="ECO:0000313" key="2">
    <source>
        <dbReference type="EMBL" id="BDR56945.1"/>
    </source>
</evidence>
<protein>
    <recommendedName>
        <fullName evidence="4">DUF4345 domain-containing protein</fullName>
    </recommendedName>
</protein>
<reference evidence="2 3" key="1">
    <citation type="journal article" date="2023" name="Microbiol. Spectr.">
        <title>Symbiosis of Carpenter Bees with Uncharacterized Lactic Acid Bacteria Showing NAD Auxotrophy.</title>
        <authorList>
            <person name="Kawasaki S."/>
            <person name="Ozawa K."/>
            <person name="Mori T."/>
            <person name="Yamamoto A."/>
            <person name="Ito M."/>
            <person name="Ohkuma M."/>
            <person name="Sakamoto M."/>
            <person name="Matsutani M."/>
        </authorList>
    </citation>
    <scope>NUCLEOTIDE SEQUENCE [LARGE SCALE GENOMIC DNA]</scope>
    <source>
        <strain evidence="2 3">KimC2</strain>
    </source>
</reference>
<dbReference type="EMBL" id="AP026801">
    <property type="protein sequence ID" value="BDR56945.1"/>
    <property type="molecule type" value="Genomic_DNA"/>
</dbReference>
<dbReference type="Proteomes" id="UP001321804">
    <property type="component" value="Chromosome"/>
</dbReference>
<feature type="transmembrane region" description="Helical" evidence="1">
    <location>
        <begin position="71"/>
        <end position="92"/>
    </location>
</feature>
<sequence>MNKFLRFTFIIAMLGIAGAAIIQIFMPKLLGETSQYGLSIYWQREIGFWNLAILPILIGVNYKYDYFFIKIVVLSLIIGGIGFGTNHLLGFLANNANYSNLVGSIENYVLVIMWIIGLKIEQDQQINN</sequence>
<evidence type="ECO:0000313" key="3">
    <source>
        <dbReference type="Proteomes" id="UP001321804"/>
    </source>
</evidence>
<feature type="transmembrane region" description="Helical" evidence="1">
    <location>
        <begin position="7"/>
        <end position="26"/>
    </location>
</feature>